<dbReference type="STRING" id="291331.XOO3954"/>
<dbReference type="AlphaFoldDB" id="Q5GVR5"/>
<gene>
    <name evidence="1" type="ordered locus">XOO3954</name>
</gene>
<evidence type="ECO:0000313" key="1">
    <source>
        <dbReference type="EMBL" id="AAW77208.1"/>
    </source>
</evidence>
<protein>
    <submittedName>
        <fullName evidence="1">Uncharacterized protein</fullName>
    </submittedName>
</protein>
<dbReference type="EMBL" id="AE013598">
    <property type="protein sequence ID" value="AAW77208.1"/>
    <property type="molecule type" value="Genomic_DNA"/>
</dbReference>
<sequence length="368" mass="38658">MVAQCLMRGIELLAALGAEADLDRDIFAAGRMLPADAFLQQLHAGGGEQTRKFGFQPALGSAHGAELEGAGKLEAVIGVVGADVHPLIIGPEMGKPKPTMRGMGQRNHLAPLLHVSAITPGADLSNGSLGQFQHGRGDPAAVAHLVFHFPHDAFLGAGGVQHHARLQRAHSCAGALGIAQQTPCTRDRDRLLRVRRRRIAGQPAELADDVGVSLQICQRDHLADLGIGVTPSTGLAVVAAAEDVATRAPAQIGLLGIAFSHGDLFGRTHIGDGQHHVGSQLAEVETTDQVAGIAAHQATQHAGNGAAAGIVVLRNAVRRHHIIGSADLPLAHVGTRAQIAIGRYHRIREFDTQRETPVYGSFTISRML</sequence>
<dbReference type="Proteomes" id="UP000006735">
    <property type="component" value="Chromosome"/>
</dbReference>
<accession>Q5GVR5</accession>
<dbReference type="KEGG" id="xoo:XOO3954"/>
<keyword evidence="2" id="KW-1185">Reference proteome</keyword>
<organism evidence="1 2">
    <name type="scientific">Xanthomonas oryzae pv. oryzae (strain KACC10331 / KXO85)</name>
    <dbReference type="NCBI Taxonomy" id="291331"/>
    <lineage>
        <taxon>Bacteria</taxon>
        <taxon>Pseudomonadati</taxon>
        <taxon>Pseudomonadota</taxon>
        <taxon>Gammaproteobacteria</taxon>
        <taxon>Lysobacterales</taxon>
        <taxon>Lysobacteraceae</taxon>
        <taxon>Xanthomonas</taxon>
    </lineage>
</organism>
<reference evidence="1 2" key="1">
    <citation type="journal article" date="2005" name="Nucleic Acids Res.">
        <title>The genome sequence of Xanthomonas oryzae pathovar oryzae KACC10331, the bacterial blight pathogen of rice.</title>
        <authorList>
            <person name="Lee B.M."/>
            <person name="Park Y.J."/>
            <person name="Park D.S."/>
            <person name="Kang H.W."/>
            <person name="Kim J.G."/>
            <person name="Song E.S."/>
            <person name="Park I.C."/>
            <person name="Yoon U.H."/>
            <person name="Hahn J.H."/>
            <person name="Koo B.S."/>
            <person name="Lee G.B."/>
            <person name="Kim H."/>
            <person name="Park H.S."/>
            <person name="Yoon K.O."/>
            <person name="Kim J.H."/>
            <person name="Jung C.H."/>
            <person name="Koh N.H."/>
            <person name="Seo J.S."/>
            <person name="Go S.J."/>
        </authorList>
    </citation>
    <scope>NUCLEOTIDE SEQUENCE [LARGE SCALE GENOMIC DNA]</scope>
    <source>
        <strain evidence="2">KACC10331 / KXO85</strain>
    </source>
</reference>
<evidence type="ECO:0000313" key="2">
    <source>
        <dbReference type="Proteomes" id="UP000006735"/>
    </source>
</evidence>
<name>Q5GVR5_XANOR</name>
<proteinExistence type="predicted"/>
<dbReference type="HOGENOM" id="CLU_752169_0_0_6"/>